<dbReference type="EMBL" id="LAZR01010461">
    <property type="protein sequence ID" value="KKM66813.1"/>
    <property type="molecule type" value="Genomic_DNA"/>
</dbReference>
<gene>
    <name evidence="1" type="ORF">LCGC14_1477440</name>
</gene>
<dbReference type="AlphaFoldDB" id="A0A0F9JBA7"/>
<accession>A0A0F9JBA7</accession>
<comment type="caution">
    <text evidence="1">The sequence shown here is derived from an EMBL/GenBank/DDBJ whole genome shotgun (WGS) entry which is preliminary data.</text>
</comment>
<evidence type="ECO:0000313" key="1">
    <source>
        <dbReference type="EMBL" id="KKM66813.1"/>
    </source>
</evidence>
<reference evidence="1" key="1">
    <citation type="journal article" date="2015" name="Nature">
        <title>Complex archaea that bridge the gap between prokaryotes and eukaryotes.</title>
        <authorList>
            <person name="Spang A."/>
            <person name="Saw J.H."/>
            <person name="Jorgensen S.L."/>
            <person name="Zaremba-Niedzwiedzka K."/>
            <person name="Martijn J."/>
            <person name="Lind A.E."/>
            <person name="van Eijk R."/>
            <person name="Schleper C."/>
            <person name="Guy L."/>
            <person name="Ettema T.J."/>
        </authorList>
    </citation>
    <scope>NUCLEOTIDE SEQUENCE</scope>
</reference>
<name>A0A0F9JBA7_9ZZZZ</name>
<sequence>MTQNVGVRAEKVRDLRKQVAELAPEDEPEILFQSISPGRQPVTVYSIQDGEPIAVPAYMIGAVMEKTLADGRFMFTAEKKDAPEYKPGNVKCFLHPDSPERAILEEIGLSAATCPADQLGSLHSKRQHGLHRHKQEWAAYQEFVEDAKEEKREARQERQLEATLALARGDTPTAQGVCDVCGKDGLKNVGAHKRGAHK</sequence>
<protein>
    <submittedName>
        <fullName evidence="1">Uncharacterized protein</fullName>
    </submittedName>
</protein>
<organism evidence="1">
    <name type="scientific">marine sediment metagenome</name>
    <dbReference type="NCBI Taxonomy" id="412755"/>
    <lineage>
        <taxon>unclassified sequences</taxon>
        <taxon>metagenomes</taxon>
        <taxon>ecological metagenomes</taxon>
    </lineage>
</organism>
<proteinExistence type="predicted"/>